<organism evidence="2 3">
    <name type="scientific">Methylobacter tundripaludum</name>
    <dbReference type="NCBI Taxonomy" id="173365"/>
    <lineage>
        <taxon>Bacteria</taxon>
        <taxon>Pseudomonadati</taxon>
        <taxon>Pseudomonadota</taxon>
        <taxon>Gammaproteobacteria</taxon>
        <taxon>Methylococcales</taxon>
        <taxon>Methylococcaceae</taxon>
        <taxon>Methylobacter</taxon>
    </lineage>
</organism>
<sequence>MVCCSLENNDVGWFSRRQSAYQCTTPITASQSCGGLLARIRPTILQIPPIHAPSFMALRRDTLVEAVEFPIHLESIERYFTMTDRRECAFCASEITEINDSKEHVIPNSIGGRKKVRGFICITCNSSFGQSWDAKLAEQLNWFSLAVGIEREQGSCPAKIVHTVDGTELRLRADGTMTRKEPFFQKTESDGKVNIRMLASTKREAQQRLKGIKKEHPGFDLEGELKNLERTAFKVNSALQHRLELGGSEAGRSVVKTAIAQCVRLGIAAHRCEIGIYTLKTPTDDRGFALFYIRDVVIDRPQTDLFHLVSIRGDSEKGTLLAYVEYFGAMRVMVNLSSKFEGDSFISVYAFNPQSREELNLSVNWDIPATELHAAFNGFGLDANNFYLACRNATAIAYHMQKMRERHHVHREELSAVLSQLGIPPGGIPEPKDRDQFNSLMEEKLGSLSEFIKKIPPMPDD</sequence>
<accession>A0A2S6HES8</accession>
<protein>
    <submittedName>
        <fullName evidence="2">HNH endonuclease</fullName>
    </submittedName>
</protein>
<name>A0A2S6HES8_9GAMM</name>
<dbReference type="AlphaFoldDB" id="A0A2S6HES8"/>
<keyword evidence="2" id="KW-0255">Endonuclease</keyword>
<dbReference type="Proteomes" id="UP000240010">
    <property type="component" value="Unassembled WGS sequence"/>
</dbReference>
<feature type="domain" description="HNH endonuclease 5" evidence="1">
    <location>
        <begin position="88"/>
        <end position="140"/>
    </location>
</feature>
<evidence type="ECO:0000313" key="3">
    <source>
        <dbReference type="Proteomes" id="UP000240010"/>
    </source>
</evidence>
<gene>
    <name evidence="2" type="ORF">B0F87_10489</name>
</gene>
<proteinExistence type="predicted"/>
<evidence type="ECO:0000313" key="2">
    <source>
        <dbReference type="EMBL" id="PPK75999.1"/>
    </source>
</evidence>
<keyword evidence="2" id="KW-0378">Hydrolase</keyword>
<reference evidence="2 3" key="1">
    <citation type="submission" date="2018-02" db="EMBL/GenBank/DDBJ databases">
        <title>Subsurface microbial communities from deep shales in Ohio and West Virginia, USA.</title>
        <authorList>
            <person name="Wrighton K."/>
        </authorList>
    </citation>
    <scope>NUCLEOTIDE SEQUENCE [LARGE SCALE GENOMIC DNA]</scope>
    <source>
        <strain evidence="2 3">OWC-DMM</strain>
    </source>
</reference>
<dbReference type="GO" id="GO:0004519">
    <property type="term" value="F:endonuclease activity"/>
    <property type="evidence" value="ECO:0007669"/>
    <property type="project" value="UniProtKB-KW"/>
</dbReference>
<evidence type="ECO:0000259" key="1">
    <source>
        <dbReference type="Pfam" id="PF14279"/>
    </source>
</evidence>
<dbReference type="Pfam" id="PF14279">
    <property type="entry name" value="HNH_5"/>
    <property type="match status" value="1"/>
</dbReference>
<comment type="caution">
    <text evidence="2">The sequence shown here is derived from an EMBL/GenBank/DDBJ whole genome shotgun (WGS) entry which is preliminary data.</text>
</comment>
<keyword evidence="2" id="KW-0540">Nuclease</keyword>
<dbReference type="EMBL" id="PTIZ01000004">
    <property type="protein sequence ID" value="PPK75999.1"/>
    <property type="molecule type" value="Genomic_DNA"/>
</dbReference>
<dbReference type="InterPro" id="IPR029471">
    <property type="entry name" value="HNH_5"/>
</dbReference>